<keyword evidence="1" id="KW-1133">Transmembrane helix</keyword>
<sequence>MIDADETYTGPLPVDLGSPRRDRRGLVAVVGVGLLGLGALALAIVGLTLI</sequence>
<dbReference type="RefSeq" id="YP_010750771.1">
    <property type="nucleotide sequence ID" value="NC_073362.1"/>
</dbReference>
<protein>
    <submittedName>
        <fullName evidence="2">Membrane protein</fullName>
    </submittedName>
</protein>
<gene>
    <name evidence="2" type="primary">43</name>
    <name evidence="2" type="ORF">SEA_KOZIE_43</name>
</gene>
<dbReference type="KEGG" id="vg:80004426"/>
<keyword evidence="1" id="KW-0472">Membrane</keyword>
<reference evidence="2" key="1">
    <citation type="submission" date="2021-09" db="EMBL/GenBank/DDBJ databases">
        <authorList>
            <person name="Colton S."/>
            <person name="McKinney A."/>
            <person name="Ashley L."/>
            <person name="Annie C."/>
            <person name="Elissa F."/>
            <person name="Lindsey D."/>
            <person name="Brady H."/>
            <person name="Batt M.A."/>
            <person name="Denae B."/>
            <person name="Molloy S.D."/>
            <person name="Garlena R.A."/>
            <person name="Russell D.A."/>
            <person name="Jacobs-Sera D."/>
            <person name="Hatfull G.F."/>
        </authorList>
    </citation>
    <scope>NUCLEOTIDE SEQUENCE</scope>
</reference>
<name>A0AAE8Y7Q2_9CAUD</name>
<evidence type="ECO:0000313" key="2">
    <source>
        <dbReference type="EMBL" id="UDL16239.1"/>
    </source>
</evidence>
<accession>A0AAE8Y7Q2</accession>
<dbReference type="EMBL" id="OK040792">
    <property type="protein sequence ID" value="UDL16239.1"/>
    <property type="molecule type" value="Genomic_DNA"/>
</dbReference>
<keyword evidence="3" id="KW-1185">Reference proteome</keyword>
<dbReference type="Proteomes" id="UP000827716">
    <property type="component" value="Segment"/>
</dbReference>
<dbReference type="GeneID" id="80004426"/>
<keyword evidence="1" id="KW-0812">Transmembrane</keyword>
<feature type="transmembrane region" description="Helical" evidence="1">
    <location>
        <begin position="26"/>
        <end position="49"/>
    </location>
</feature>
<evidence type="ECO:0000313" key="3">
    <source>
        <dbReference type="Proteomes" id="UP000827716"/>
    </source>
</evidence>
<proteinExistence type="predicted"/>
<organism evidence="2 3">
    <name type="scientific">Microbacterium phage Kozie</name>
    <dbReference type="NCBI Taxonomy" id="2885981"/>
    <lineage>
        <taxon>Viruses</taxon>
        <taxon>Duplodnaviria</taxon>
        <taxon>Heunggongvirae</taxon>
        <taxon>Uroviricota</taxon>
        <taxon>Caudoviricetes</taxon>
        <taxon>Kutznervirinae</taxon>
        <taxon>Kozievirus</taxon>
        <taxon>Kozievirus kozie</taxon>
    </lineage>
</organism>
<evidence type="ECO:0000256" key="1">
    <source>
        <dbReference type="SAM" id="Phobius"/>
    </source>
</evidence>